<keyword evidence="7" id="KW-0732">Signal</keyword>
<evidence type="ECO:0000256" key="5">
    <source>
        <dbReference type="PIRSR" id="PIRSR601461-1"/>
    </source>
</evidence>
<dbReference type="GO" id="GO:0004190">
    <property type="term" value="F:aspartic-type endopeptidase activity"/>
    <property type="evidence" value="ECO:0007669"/>
    <property type="project" value="UniProtKB-KW"/>
</dbReference>
<feature type="signal peptide" evidence="7">
    <location>
        <begin position="1"/>
        <end position="19"/>
    </location>
</feature>
<dbReference type="PRINTS" id="PR00792">
    <property type="entry name" value="PEPSIN"/>
</dbReference>
<dbReference type="Gene3D" id="2.40.70.10">
    <property type="entry name" value="Acid Proteases"/>
    <property type="match status" value="2"/>
</dbReference>
<dbReference type="PANTHER" id="PTHR47966:SF51">
    <property type="entry name" value="BETA-SITE APP-CLEAVING ENZYME, ISOFORM A-RELATED"/>
    <property type="match status" value="1"/>
</dbReference>
<feature type="active site" evidence="5">
    <location>
        <position position="79"/>
    </location>
</feature>
<keyword evidence="2" id="KW-0645">Protease</keyword>
<comment type="caution">
    <text evidence="9">The sequence shown here is derived from an EMBL/GenBank/DDBJ whole genome shotgun (WGS) entry which is preliminary data.</text>
</comment>
<reference evidence="9" key="1">
    <citation type="journal article" date="2023" name="bioRxiv">
        <title>Scaffold-level genome assemblies of two parasitoid biocontrol wasps reveal the parthenogenesis mechanism and an associated novel virus.</title>
        <authorList>
            <person name="Inwood S."/>
            <person name="Skelly J."/>
            <person name="Guhlin J."/>
            <person name="Harrop T."/>
            <person name="Goldson S."/>
            <person name="Dearden P."/>
        </authorList>
    </citation>
    <scope>NUCLEOTIDE SEQUENCE</scope>
    <source>
        <strain evidence="9">Irish</strain>
        <tissue evidence="9">Whole body</tissue>
    </source>
</reference>
<dbReference type="SUPFAM" id="SSF50630">
    <property type="entry name" value="Acid proteases"/>
    <property type="match status" value="1"/>
</dbReference>
<evidence type="ECO:0000256" key="2">
    <source>
        <dbReference type="ARBA" id="ARBA00022670"/>
    </source>
</evidence>
<evidence type="ECO:0000313" key="9">
    <source>
        <dbReference type="EMBL" id="KAK0169894.1"/>
    </source>
</evidence>
<feature type="chain" id="PRO_5041467703" description="Peptidase A1 domain-containing protein" evidence="7">
    <location>
        <begin position="20"/>
        <end position="385"/>
    </location>
</feature>
<keyword evidence="6" id="KW-1015">Disulfide bond</keyword>
<feature type="active site" evidence="5">
    <location>
        <position position="269"/>
    </location>
</feature>
<dbReference type="GO" id="GO:0005764">
    <property type="term" value="C:lysosome"/>
    <property type="evidence" value="ECO:0007669"/>
    <property type="project" value="TreeGrafter"/>
</dbReference>
<dbReference type="InterPro" id="IPR033121">
    <property type="entry name" value="PEPTIDASE_A1"/>
</dbReference>
<keyword evidence="3" id="KW-0064">Aspartyl protease</keyword>
<reference evidence="9" key="2">
    <citation type="submission" date="2023-03" db="EMBL/GenBank/DDBJ databases">
        <authorList>
            <person name="Inwood S.N."/>
            <person name="Skelly J.G."/>
            <person name="Guhlin J."/>
            <person name="Harrop T.W.R."/>
            <person name="Goldson S.G."/>
            <person name="Dearden P.K."/>
        </authorList>
    </citation>
    <scope>NUCLEOTIDE SEQUENCE</scope>
    <source>
        <strain evidence="9">Irish</strain>
        <tissue evidence="9">Whole body</tissue>
    </source>
</reference>
<evidence type="ECO:0000256" key="4">
    <source>
        <dbReference type="ARBA" id="ARBA00022801"/>
    </source>
</evidence>
<proteinExistence type="inferred from homology"/>
<evidence type="ECO:0000256" key="1">
    <source>
        <dbReference type="ARBA" id="ARBA00007447"/>
    </source>
</evidence>
<dbReference type="PROSITE" id="PS51767">
    <property type="entry name" value="PEPTIDASE_A1"/>
    <property type="match status" value="1"/>
</dbReference>
<dbReference type="FunFam" id="2.40.70.10:FF:000115">
    <property type="entry name" value="Lysosomal aspartic protease"/>
    <property type="match status" value="1"/>
</dbReference>
<dbReference type="AlphaFoldDB" id="A0AA39FID0"/>
<feature type="domain" description="Peptidase A1" evidence="8">
    <location>
        <begin position="61"/>
        <end position="381"/>
    </location>
</feature>
<evidence type="ECO:0000256" key="3">
    <source>
        <dbReference type="ARBA" id="ARBA00022750"/>
    </source>
</evidence>
<dbReference type="EMBL" id="JAQQBS010000004">
    <property type="protein sequence ID" value="KAK0169894.1"/>
    <property type="molecule type" value="Genomic_DNA"/>
</dbReference>
<evidence type="ECO:0000313" key="10">
    <source>
        <dbReference type="Proteomes" id="UP001168990"/>
    </source>
</evidence>
<dbReference type="InterPro" id="IPR021109">
    <property type="entry name" value="Peptidase_aspartic_dom_sf"/>
</dbReference>
<comment type="similarity">
    <text evidence="1">Belongs to the peptidase A1 family.</text>
</comment>
<organism evidence="9 10">
    <name type="scientific">Microctonus aethiopoides</name>
    <dbReference type="NCBI Taxonomy" id="144406"/>
    <lineage>
        <taxon>Eukaryota</taxon>
        <taxon>Metazoa</taxon>
        <taxon>Ecdysozoa</taxon>
        <taxon>Arthropoda</taxon>
        <taxon>Hexapoda</taxon>
        <taxon>Insecta</taxon>
        <taxon>Pterygota</taxon>
        <taxon>Neoptera</taxon>
        <taxon>Endopterygota</taxon>
        <taxon>Hymenoptera</taxon>
        <taxon>Apocrita</taxon>
        <taxon>Ichneumonoidea</taxon>
        <taxon>Braconidae</taxon>
        <taxon>Euphorinae</taxon>
        <taxon>Microctonus</taxon>
    </lineage>
</organism>
<sequence length="385" mass="43839">MQSFILCLLFGIFPICIHSRIVLDIYHDNSRANSGVSAENIQTPNQTYDEISLVKYLNSEYYGVIKVGKPAREFKVIFDTTWADSWLPSEHCALYELSCMWHTRYDSRKSSTYKEDGRKYERKGDEISLKGFLSTDDFHLPHLKVANQTFIEITHMPIMSTILQKADGVIGLAFSSLAVDGTIPFFYNMIRQNIIKQNIFTFYMNRDPTTPKAGNLILGGTDRSHIKTNLTYLPVIEKKYWTIHMDKILMKVGNKSYSYCTGGCDAMIDTSSNAIVGPGDIIGKINDMMGAKFVWEYFSYKYMVDCRTFAKLPPITFVLGGKNFTIESKYYIQHMTAFSATLCLSPFVASTTNSNVWQLGGAFLMQFYTEYDLDRGRIGIAETII</sequence>
<name>A0AA39FID0_9HYME</name>
<feature type="disulfide bond" evidence="6">
    <location>
        <begin position="306"/>
        <end position="343"/>
    </location>
</feature>
<dbReference type="Gene3D" id="2.60.40.1960">
    <property type="match status" value="1"/>
</dbReference>
<accession>A0AA39FID0</accession>
<dbReference type="Proteomes" id="UP001168990">
    <property type="component" value="Unassembled WGS sequence"/>
</dbReference>
<feature type="disulfide bond" evidence="6">
    <location>
        <begin position="92"/>
        <end position="99"/>
    </location>
</feature>
<gene>
    <name evidence="9" type="ORF">PV328_010528</name>
</gene>
<evidence type="ECO:0000256" key="6">
    <source>
        <dbReference type="PIRSR" id="PIRSR601461-2"/>
    </source>
</evidence>
<evidence type="ECO:0000256" key="7">
    <source>
        <dbReference type="SAM" id="SignalP"/>
    </source>
</evidence>
<keyword evidence="4" id="KW-0378">Hydrolase</keyword>
<dbReference type="PANTHER" id="PTHR47966">
    <property type="entry name" value="BETA-SITE APP-CLEAVING ENZYME, ISOFORM A-RELATED"/>
    <property type="match status" value="1"/>
</dbReference>
<evidence type="ECO:0000259" key="8">
    <source>
        <dbReference type="PROSITE" id="PS51767"/>
    </source>
</evidence>
<dbReference type="InterPro" id="IPR001461">
    <property type="entry name" value="Aspartic_peptidase_A1"/>
</dbReference>
<protein>
    <recommendedName>
        <fullName evidence="8">Peptidase A1 domain-containing protein</fullName>
    </recommendedName>
</protein>
<dbReference type="GO" id="GO:0006508">
    <property type="term" value="P:proteolysis"/>
    <property type="evidence" value="ECO:0007669"/>
    <property type="project" value="UniProtKB-KW"/>
</dbReference>
<keyword evidence="10" id="KW-1185">Reference proteome</keyword>
<dbReference type="Pfam" id="PF00026">
    <property type="entry name" value="Asp"/>
    <property type="match status" value="1"/>
</dbReference>